<dbReference type="InterPro" id="IPR035965">
    <property type="entry name" value="PAS-like_dom_sf"/>
</dbReference>
<dbReference type="HOGENOM" id="CLU_830546_0_0_2"/>
<reference evidence="2 3" key="1">
    <citation type="submission" date="2013-07" db="EMBL/GenBank/DDBJ databases">
        <title>Genome of Archaeoglobus fulgidus.</title>
        <authorList>
            <person name="Fiebig A."/>
            <person name="Birkeland N.-K."/>
        </authorList>
    </citation>
    <scope>NUCLEOTIDE SEQUENCE [LARGE SCALE GENOMIC DNA]</scope>
    <source>
        <strain evidence="2 3">DSM 8774</strain>
    </source>
</reference>
<dbReference type="Gene3D" id="3.30.450.20">
    <property type="entry name" value="PAS domain"/>
    <property type="match status" value="1"/>
</dbReference>
<protein>
    <recommendedName>
        <fullName evidence="1">PAS domain-containing protein</fullName>
    </recommendedName>
</protein>
<organism evidence="2 3">
    <name type="scientific">Archaeoglobus fulgidus DSM 8774</name>
    <dbReference type="NCBI Taxonomy" id="1344584"/>
    <lineage>
        <taxon>Archaea</taxon>
        <taxon>Methanobacteriati</taxon>
        <taxon>Methanobacteriota</taxon>
        <taxon>Archaeoglobi</taxon>
        <taxon>Archaeoglobales</taxon>
        <taxon>Archaeoglobaceae</taxon>
        <taxon>Archaeoglobus</taxon>
    </lineage>
</organism>
<evidence type="ECO:0000259" key="1">
    <source>
        <dbReference type="Pfam" id="PF13426"/>
    </source>
</evidence>
<dbReference type="AlphaFoldDB" id="A0A075WBX2"/>
<dbReference type="EMBL" id="CP006577">
    <property type="protein sequence ID" value="AIG97456.1"/>
    <property type="molecule type" value="Genomic_DNA"/>
</dbReference>
<dbReference type="Pfam" id="PF13426">
    <property type="entry name" value="PAS_9"/>
    <property type="match status" value="1"/>
</dbReference>
<evidence type="ECO:0000313" key="3">
    <source>
        <dbReference type="Proteomes" id="UP000028501"/>
    </source>
</evidence>
<dbReference type="Proteomes" id="UP000028501">
    <property type="component" value="Chromosome"/>
</dbReference>
<sequence length="307" mass="35199">MEVTTSDLSKLKVLLDAFPYYVLIVDEDHRIILANGAFEEVVPDAVGKYCPQAVHGSNEPIPECPLEEAVLMNKNVAEREVYDPSGKWFISAVYRTGLTLKGKRLFIHTLHDITEKKLYEQKLKKLNRLLEEVLILTEGISEEKDINTIAKEVAETLSRIYGGSKVLLEINGEKREVKKGELRENITLIDHRNHGSVALELNGNLSEEEVQIIHTFACTLSTIIEKMRLEEERRALMEKTRDNVYQMAVLVDHIRNPLTAIALEAERLGSNKILENVERINNVVKKLEDGWIESEKIWNMLKKSWER</sequence>
<proteinExistence type="predicted"/>
<name>A0A075WBX2_ARCFL</name>
<gene>
    <name evidence="2" type="ORF">AFULGI_00006550</name>
</gene>
<evidence type="ECO:0000313" key="2">
    <source>
        <dbReference type="EMBL" id="AIG97456.1"/>
    </source>
</evidence>
<dbReference type="KEGG" id="afg:AFULGI_00006550"/>
<feature type="domain" description="PAS" evidence="1">
    <location>
        <begin position="21"/>
        <end position="115"/>
    </location>
</feature>
<dbReference type="InterPro" id="IPR000014">
    <property type="entry name" value="PAS"/>
</dbReference>
<dbReference type="SUPFAM" id="SSF55785">
    <property type="entry name" value="PYP-like sensor domain (PAS domain)"/>
    <property type="match status" value="1"/>
</dbReference>
<accession>A0A075WBX2</accession>